<evidence type="ECO:0000256" key="3">
    <source>
        <dbReference type="ARBA" id="ARBA00022801"/>
    </source>
</evidence>
<evidence type="ECO:0000313" key="9">
    <source>
        <dbReference type="Proteomes" id="UP000887574"/>
    </source>
</evidence>
<dbReference type="PANTHER" id="PTHR47958">
    <property type="entry name" value="ATP-DEPENDENT RNA HELICASE DBP3"/>
    <property type="match status" value="1"/>
</dbReference>
<feature type="region of interest" description="Disordered" evidence="7">
    <location>
        <begin position="96"/>
        <end position="135"/>
    </location>
</feature>
<evidence type="ECO:0000256" key="5">
    <source>
        <dbReference type="ARBA" id="ARBA00022840"/>
    </source>
</evidence>
<keyword evidence="9" id="KW-1185">Reference proteome</keyword>
<evidence type="ECO:0000256" key="4">
    <source>
        <dbReference type="ARBA" id="ARBA00022806"/>
    </source>
</evidence>
<evidence type="ECO:0000256" key="6">
    <source>
        <dbReference type="PROSITE-ProRule" id="PRU00552"/>
    </source>
</evidence>
<dbReference type="AlphaFoldDB" id="A0A915DJF9"/>
<evidence type="ECO:0000256" key="1">
    <source>
        <dbReference type="ARBA" id="ARBA00012552"/>
    </source>
</evidence>
<organism evidence="9 10">
    <name type="scientific">Ditylenchus dipsaci</name>
    <dbReference type="NCBI Taxonomy" id="166011"/>
    <lineage>
        <taxon>Eukaryota</taxon>
        <taxon>Metazoa</taxon>
        <taxon>Ecdysozoa</taxon>
        <taxon>Nematoda</taxon>
        <taxon>Chromadorea</taxon>
        <taxon>Rhabditida</taxon>
        <taxon>Tylenchina</taxon>
        <taxon>Tylenchomorpha</taxon>
        <taxon>Sphaerularioidea</taxon>
        <taxon>Anguinidae</taxon>
        <taxon>Anguininae</taxon>
        <taxon>Ditylenchus</taxon>
    </lineage>
</organism>
<dbReference type="GO" id="GO:0005524">
    <property type="term" value="F:ATP binding"/>
    <property type="evidence" value="ECO:0007669"/>
    <property type="project" value="UniProtKB-KW"/>
</dbReference>
<evidence type="ECO:0000259" key="8">
    <source>
        <dbReference type="PROSITE" id="PS51195"/>
    </source>
</evidence>
<evidence type="ECO:0000256" key="7">
    <source>
        <dbReference type="SAM" id="MobiDB-lite"/>
    </source>
</evidence>
<keyword evidence="2" id="KW-0547">Nucleotide-binding</keyword>
<name>A0A915DJF9_9BILA</name>
<dbReference type="Gene3D" id="3.40.50.300">
    <property type="entry name" value="P-loop containing nucleotide triphosphate hydrolases"/>
    <property type="match status" value="1"/>
</dbReference>
<evidence type="ECO:0000313" key="10">
    <source>
        <dbReference type="WBParaSite" id="jg20636"/>
    </source>
</evidence>
<protein>
    <recommendedName>
        <fullName evidence="1">RNA helicase</fullName>
        <ecNumber evidence="1">3.6.4.13</ecNumber>
    </recommendedName>
</protein>
<sequence>MVVNTVSNGGVRCDRDAAEDRRRERPSTSRSSRNELDWDEIVSNADRDVVNEKLNAVMQKRRDNVEKWRLQRKKIVSKEKPQAAEAQLPSGEFKATFAEGNGQAPASTWSLDKEDDEEEEVPTNGHDKSKETSLPSQKKLILWTPICLKSTIQPSSADSKSVAALQPSKTQGDIMEAEEEPERLPKTLSQGFYKEVPELAKMSKKEVDDYREELDDIKVRGLKCPKPIKNWAQCGVDMKIMNALKKHNYVKPTPIQAQAIPSIMSGRDVIGIAKTGAAKPWHFFCLCSDT</sequence>
<proteinExistence type="predicted"/>
<dbReference type="GO" id="GO:0016787">
    <property type="term" value="F:hydrolase activity"/>
    <property type="evidence" value="ECO:0007669"/>
    <property type="project" value="UniProtKB-KW"/>
</dbReference>
<dbReference type="InterPro" id="IPR014014">
    <property type="entry name" value="RNA_helicase_DEAD_Q_motif"/>
</dbReference>
<feature type="compositionally biased region" description="Basic and acidic residues" evidence="7">
    <location>
        <begin position="12"/>
        <end position="35"/>
    </location>
</feature>
<reference evidence="10" key="1">
    <citation type="submission" date="2022-11" db="UniProtKB">
        <authorList>
            <consortium name="WormBaseParasite"/>
        </authorList>
    </citation>
    <scope>IDENTIFICATION</scope>
</reference>
<dbReference type="SUPFAM" id="SSF52540">
    <property type="entry name" value="P-loop containing nucleoside triphosphate hydrolases"/>
    <property type="match status" value="1"/>
</dbReference>
<evidence type="ECO:0000256" key="2">
    <source>
        <dbReference type="ARBA" id="ARBA00022741"/>
    </source>
</evidence>
<dbReference type="PROSITE" id="PS51195">
    <property type="entry name" value="Q_MOTIF"/>
    <property type="match status" value="1"/>
</dbReference>
<dbReference type="GO" id="GO:0003724">
    <property type="term" value="F:RNA helicase activity"/>
    <property type="evidence" value="ECO:0007669"/>
    <property type="project" value="UniProtKB-EC"/>
</dbReference>
<feature type="region of interest" description="Disordered" evidence="7">
    <location>
        <begin position="157"/>
        <end position="184"/>
    </location>
</feature>
<feature type="domain" description="DEAD-box RNA helicase Q" evidence="8">
    <location>
        <begin position="229"/>
        <end position="257"/>
    </location>
</feature>
<dbReference type="WBParaSite" id="jg20636">
    <property type="protein sequence ID" value="jg20636"/>
    <property type="gene ID" value="jg20636"/>
</dbReference>
<keyword evidence="4" id="KW-0347">Helicase</keyword>
<accession>A0A915DJF9</accession>
<feature type="short sequence motif" description="Q motif" evidence="6">
    <location>
        <begin position="229"/>
        <end position="257"/>
    </location>
</feature>
<keyword evidence="3" id="KW-0378">Hydrolase</keyword>
<dbReference type="EC" id="3.6.4.13" evidence="1"/>
<dbReference type="InterPro" id="IPR027417">
    <property type="entry name" value="P-loop_NTPase"/>
</dbReference>
<dbReference type="Proteomes" id="UP000887574">
    <property type="component" value="Unplaced"/>
</dbReference>
<feature type="region of interest" description="Disordered" evidence="7">
    <location>
        <begin position="1"/>
        <end position="35"/>
    </location>
</feature>
<keyword evidence="5" id="KW-0067">ATP-binding</keyword>